<comment type="caution">
    <text evidence="3">The sequence shown here is derived from an EMBL/GenBank/DDBJ whole genome shotgun (WGS) entry which is preliminary data.</text>
</comment>
<gene>
    <name evidence="3" type="ORF">K460DRAFT_377225</name>
</gene>
<evidence type="ECO:0000313" key="3">
    <source>
        <dbReference type="EMBL" id="KAF1845888.1"/>
    </source>
</evidence>
<dbReference type="RefSeq" id="XP_040788451.1">
    <property type="nucleotide sequence ID" value="XM_040934950.1"/>
</dbReference>
<keyword evidence="1" id="KW-0175">Coiled coil</keyword>
<protein>
    <submittedName>
        <fullName evidence="3">Uncharacterized protein</fullName>
    </submittedName>
</protein>
<name>A0A9P4L910_9PLEO</name>
<dbReference type="OrthoDB" id="3781687at2759"/>
<feature type="coiled-coil region" evidence="1">
    <location>
        <begin position="270"/>
        <end position="299"/>
    </location>
</feature>
<dbReference type="Proteomes" id="UP000800039">
    <property type="component" value="Unassembled WGS sequence"/>
</dbReference>
<reference evidence="3" key="1">
    <citation type="submission" date="2020-01" db="EMBL/GenBank/DDBJ databases">
        <authorList>
            <consortium name="DOE Joint Genome Institute"/>
            <person name="Haridas S."/>
            <person name="Albert R."/>
            <person name="Binder M."/>
            <person name="Bloem J."/>
            <person name="Labutti K."/>
            <person name="Salamov A."/>
            <person name="Andreopoulos B."/>
            <person name="Baker S.E."/>
            <person name="Barry K."/>
            <person name="Bills G."/>
            <person name="Bluhm B.H."/>
            <person name="Cannon C."/>
            <person name="Castanera R."/>
            <person name="Culley D.E."/>
            <person name="Daum C."/>
            <person name="Ezra D."/>
            <person name="Gonzalez J.B."/>
            <person name="Henrissat B."/>
            <person name="Kuo A."/>
            <person name="Liang C."/>
            <person name="Lipzen A."/>
            <person name="Lutzoni F."/>
            <person name="Magnuson J."/>
            <person name="Mondo S."/>
            <person name="Nolan M."/>
            <person name="Ohm R."/>
            <person name="Pangilinan J."/>
            <person name="Park H.-J."/>
            <person name="Ramirez L."/>
            <person name="Alfaro M."/>
            <person name="Sun H."/>
            <person name="Tritt A."/>
            <person name="Yoshinaga Y."/>
            <person name="Zwiers L.-H."/>
            <person name="Turgeon B.G."/>
            <person name="Goodwin S.B."/>
            <person name="Spatafora J.W."/>
            <person name="Crous P.W."/>
            <person name="Grigoriev I.V."/>
        </authorList>
    </citation>
    <scope>NUCLEOTIDE SEQUENCE</scope>
    <source>
        <strain evidence="3">CBS 394.84</strain>
    </source>
</reference>
<evidence type="ECO:0000256" key="2">
    <source>
        <dbReference type="SAM" id="MobiDB-lite"/>
    </source>
</evidence>
<feature type="compositionally biased region" description="Basic and acidic residues" evidence="2">
    <location>
        <begin position="160"/>
        <end position="171"/>
    </location>
</feature>
<proteinExistence type="predicted"/>
<keyword evidence="4" id="KW-1185">Reference proteome</keyword>
<feature type="compositionally biased region" description="Basic and acidic residues" evidence="2">
    <location>
        <begin position="184"/>
        <end position="204"/>
    </location>
</feature>
<accession>A0A9P4L910</accession>
<evidence type="ECO:0000256" key="1">
    <source>
        <dbReference type="SAM" id="Coils"/>
    </source>
</evidence>
<feature type="region of interest" description="Disordered" evidence="2">
    <location>
        <begin position="116"/>
        <end position="237"/>
    </location>
</feature>
<evidence type="ECO:0000313" key="4">
    <source>
        <dbReference type="Proteomes" id="UP000800039"/>
    </source>
</evidence>
<feature type="compositionally biased region" description="Acidic residues" evidence="2">
    <location>
        <begin position="130"/>
        <end position="146"/>
    </location>
</feature>
<sequence>MGRFASLNPDTKDLVNCLLPALASSFKVSEAVDIIPEDIRMRAWDCERRDHIKDQTENDPRNWGVQFLKDLMAISRMKGGNLPEFQTDLRAKVALHEPKHPWCRLADIKELKDEYENPRRKEDVNAEEQASSEDSYDSFFEELVEPEEPRGQKRGRKARNHEVYEARVRESTKRRKQASQGRLRRSEDGGFHRKDKFSTKRPSVDRTTPSSSRRSVHRASRTIDSDREDSDDSYGGKSLLLHPTPAFSVSPGPLAAHVHAVESSHEPLAVLKLQAELEVAEAELKAARLKYQYIQAKEKAEKEATYSGIDTEDAFHTVN</sequence>
<dbReference type="GeneID" id="63852201"/>
<organism evidence="3 4">
    <name type="scientific">Cucurbitaria berberidis CBS 394.84</name>
    <dbReference type="NCBI Taxonomy" id="1168544"/>
    <lineage>
        <taxon>Eukaryota</taxon>
        <taxon>Fungi</taxon>
        <taxon>Dikarya</taxon>
        <taxon>Ascomycota</taxon>
        <taxon>Pezizomycotina</taxon>
        <taxon>Dothideomycetes</taxon>
        <taxon>Pleosporomycetidae</taxon>
        <taxon>Pleosporales</taxon>
        <taxon>Pleosporineae</taxon>
        <taxon>Cucurbitariaceae</taxon>
        <taxon>Cucurbitaria</taxon>
    </lineage>
</organism>
<dbReference type="EMBL" id="ML976616">
    <property type="protein sequence ID" value="KAF1845888.1"/>
    <property type="molecule type" value="Genomic_DNA"/>
</dbReference>
<dbReference type="AlphaFoldDB" id="A0A9P4L910"/>